<evidence type="ECO:0000256" key="1">
    <source>
        <dbReference type="SAM" id="MobiDB-lite"/>
    </source>
</evidence>
<dbReference type="EMBL" id="KN817550">
    <property type="protein sequence ID" value="KJA22358.1"/>
    <property type="molecule type" value="Genomic_DNA"/>
</dbReference>
<feature type="transmembrane region" description="Helical" evidence="2">
    <location>
        <begin position="257"/>
        <end position="278"/>
    </location>
</feature>
<protein>
    <recommendedName>
        <fullName evidence="5">G-protein coupled receptors family 1 profile domain-containing protein</fullName>
    </recommendedName>
</protein>
<feature type="transmembrane region" description="Helical" evidence="2">
    <location>
        <begin position="133"/>
        <end position="155"/>
    </location>
</feature>
<dbReference type="Proteomes" id="UP000054270">
    <property type="component" value="Unassembled WGS sequence"/>
</dbReference>
<dbReference type="STRING" id="945553.A0A0D2MFJ3"/>
<keyword evidence="4" id="KW-1185">Reference proteome</keyword>
<organism evidence="3 4">
    <name type="scientific">Hypholoma sublateritium (strain FD-334 SS-4)</name>
    <dbReference type="NCBI Taxonomy" id="945553"/>
    <lineage>
        <taxon>Eukaryota</taxon>
        <taxon>Fungi</taxon>
        <taxon>Dikarya</taxon>
        <taxon>Basidiomycota</taxon>
        <taxon>Agaricomycotina</taxon>
        <taxon>Agaricomycetes</taxon>
        <taxon>Agaricomycetidae</taxon>
        <taxon>Agaricales</taxon>
        <taxon>Agaricineae</taxon>
        <taxon>Strophariaceae</taxon>
        <taxon>Hypholoma</taxon>
    </lineage>
</organism>
<gene>
    <name evidence="3" type="ORF">HYPSUDRAFT_41000</name>
</gene>
<feature type="transmembrane region" description="Helical" evidence="2">
    <location>
        <begin position="104"/>
        <end position="121"/>
    </location>
</feature>
<proteinExistence type="predicted"/>
<evidence type="ECO:0008006" key="5">
    <source>
        <dbReference type="Google" id="ProtNLM"/>
    </source>
</evidence>
<keyword evidence="2" id="KW-0472">Membrane</keyword>
<keyword evidence="2" id="KW-1133">Transmembrane helix</keyword>
<keyword evidence="2" id="KW-0812">Transmembrane</keyword>
<accession>A0A0D2MFJ3</accession>
<evidence type="ECO:0000313" key="3">
    <source>
        <dbReference type="EMBL" id="KJA22358.1"/>
    </source>
</evidence>
<evidence type="ECO:0000313" key="4">
    <source>
        <dbReference type="Proteomes" id="UP000054270"/>
    </source>
</evidence>
<feature type="transmembrane region" description="Helical" evidence="2">
    <location>
        <begin position="25"/>
        <end position="48"/>
    </location>
</feature>
<evidence type="ECO:0000256" key="2">
    <source>
        <dbReference type="SAM" id="Phobius"/>
    </source>
</evidence>
<feature type="transmembrane region" description="Helical" evidence="2">
    <location>
        <begin position="69"/>
        <end position="92"/>
    </location>
</feature>
<dbReference type="OrthoDB" id="3038990at2759"/>
<feature type="transmembrane region" description="Helical" evidence="2">
    <location>
        <begin position="175"/>
        <end position="195"/>
    </location>
</feature>
<reference evidence="4" key="1">
    <citation type="submission" date="2014-04" db="EMBL/GenBank/DDBJ databases">
        <title>Evolutionary Origins and Diversification of the Mycorrhizal Mutualists.</title>
        <authorList>
            <consortium name="DOE Joint Genome Institute"/>
            <consortium name="Mycorrhizal Genomics Consortium"/>
            <person name="Kohler A."/>
            <person name="Kuo A."/>
            <person name="Nagy L.G."/>
            <person name="Floudas D."/>
            <person name="Copeland A."/>
            <person name="Barry K.W."/>
            <person name="Cichocki N."/>
            <person name="Veneault-Fourrey C."/>
            <person name="LaButti K."/>
            <person name="Lindquist E.A."/>
            <person name="Lipzen A."/>
            <person name="Lundell T."/>
            <person name="Morin E."/>
            <person name="Murat C."/>
            <person name="Riley R."/>
            <person name="Ohm R."/>
            <person name="Sun H."/>
            <person name="Tunlid A."/>
            <person name="Henrissat B."/>
            <person name="Grigoriev I.V."/>
            <person name="Hibbett D.S."/>
            <person name="Martin F."/>
        </authorList>
    </citation>
    <scope>NUCLEOTIDE SEQUENCE [LARGE SCALE GENOMIC DNA]</scope>
    <source>
        <strain evidence="4">FD-334 SS-4</strain>
    </source>
</reference>
<feature type="region of interest" description="Disordered" evidence="1">
    <location>
        <begin position="317"/>
        <end position="338"/>
    </location>
</feature>
<sequence>MSSFNSTAAPLLNPLTPLAFLPPEIAYQSSITNYFTVGALAVLIWDILDNAAWDYRLHFQGKIRFNIPVVAYIVSRIGTLGILLGSAIFASAPIGNCVLLNKIFHAWCPVSISCNAFLFFLRLRAIYNRNRIVVAFFFVFWVGLSVAGVFVPLGISGGSLGPTRYCRFTSSTATASFGLIVPLVYDTPVFAAISWRLSRIASVEMGYKDSMRILFSGRGLPRFTRSLLVDGQLYYLITLITGLATFILVYTPSVPQVLRPVGINPYLAVVNIMACRVFRRTRAGLIRETEISTSVMAEEITQAHRLTLPSGEGAMGDHSAQLAHSGQPRGADRSKEPV</sequence>
<feature type="transmembrane region" description="Helical" evidence="2">
    <location>
        <begin position="233"/>
        <end position="251"/>
    </location>
</feature>
<name>A0A0D2MFJ3_HYPSF</name>
<dbReference type="AlphaFoldDB" id="A0A0D2MFJ3"/>